<feature type="region of interest" description="Disordered" evidence="1">
    <location>
        <begin position="817"/>
        <end position="875"/>
    </location>
</feature>
<feature type="region of interest" description="Disordered" evidence="1">
    <location>
        <begin position="1043"/>
        <end position="1094"/>
    </location>
</feature>
<feature type="region of interest" description="Disordered" evidence="1">
    <location>
        <begin position="772"/>
        <end position="793"/>
    </location>
</feature>
<feature type="compositionally biased region" description="Polar residues" evidence="1">
    <location>
        <begin position="254"/>
        <end position="264"/>
    </location>
</feature>
<protein>
    <submittedName>
        <fullName evidence="2">Uncharacterized protein</fullName>
    </submittedName>
</protein>
<feature type="compositionally biased region" description="Low complexity" evidence="1">
    <location>
        <begin position="78"/>
        <end position="88"/>
    </location>
</feature>
<feature type="compositionally biased region" description="Polar residues" evidence="1">
    <location>
        <begin position="529"/>
        <end position="544"/>
    </location>
</feature>
<feature type="compositionally biased region" description="Polar residues" evidence="1">
    <location>
        <begin position="841"/>
        <end position="851"/>
    </location>
</feature>
<feature type="region of interest" description="Disordered" evidence="1">
    <location>
        <begin position="646"/>
        <end position="753"/>
    </location>
</feature>
<comment type="caution">
    <text evidence="2">The sequence shown here is derived from an EMBL/GenBank/DDBJ whole genome shotgun (WGS) entry which is preliminary data.</text>
</comment>
<dbReference type="Proteomes" id="UP001381693">
    <property type="component" value="Unassembled WGS sequence"/>
</dbReference>
<feature type="compositionally biased region" description="Polar residues" evidence="1">
    <location>
        <begin position="995"/>
        <end position="1007"/>
    </location>
</feature>
<feature type="compositionally biased region" description="Polar residues" evidence="1">
    <location>
        <begin position="349"/>
        <end position="369"/>
    </location>
</feature>
<feature type="compositionally biased region" description="Low complexity" evidence="1">
    <location>
        <begin position="776"/>
        <end position="789"/>
    </location>
</feature>
<feature type="compositionally biased region" description="Low complexity" evidence="1">
    <location>
        <begin position="931"/>
        <end position="944"/>
    </location>
</feature>
<feature type="compositionally biased region" description="Pro residues" evidence="1">
    <location>
        <begin position="409"/>
        <end position="424"/>
    </location>
</feature>
<feature type="compositionally biased region" description="Polar residues" evidence="1">
    <location>
        <begin position="505"/>
        <end position="521"/>
    </location>
</feature>
<gene>
    <name evidence="2" type="ORF">SK128_021946</name>
</gene>
<feature type="compositionally biased region" description="Polar residues" evidence="1">
    <location>
        <begin position="649"/>
        <end position="661"/>
    </location>
</feature>
<sequence length="1113" mass="123533">EVEDHVEGRGDLRALTEAREGKGWELARPEKRVVHESARKWGTVNTEDVRETSRIQDGHVVTETERTTQHEEYDNESLPDSGSSLSDGSVHEEARETQHNIVHTKDEDLVEYYAVPRGGTLAQGVKLGEGMHVVSEDFHEDREGEELDSLSERLRRARRLGALKPKSRETPERTDALTRRPLDYHEEEETRKSETNRWLENHFGSESGHSGSSHHEEESPIHTAGGNIITITMSPRPATPEDQPDAAPSGMRRWSNSPLTPQNSDEMKAPPPPPPPKPAASWTPAAHSSSHQPVPPSDEITDSMIAAARARLRSTGRILDDSEQSTPPVSPPATNGNRFTSLPDRIQGLSKSGGNYSSPPMSPSGINNYTHDDPVYSSKFRSGSPCGYKPSRLFSTPLKNSRPTSHSPPESPPPPLPSTPPPPQNSQVGRSQSFNVQTKSWVSNISRTPSARPLESRMKEFRSEEQLDTVGHRSKRLWPPPPREPSPEPYRETTPPPPPRHRSGYSFSTNNTHYNTAPTRSSKLKKSEISTQTIARDSSTQTGPSPVPPPRTKRKNKPKTYYFGEESSSASSNRASRSPLVSTSTTTQSYSRITKDDKTSPKIERRFRTTKTITPVVVATPSNMNNSSVQSSSMKNKSWHYRSMDEINADTTPRASWTNTVDPRRQPRNYNQSKEPEIKTLPKKLVNGSASPSKTYIFGNESSSDRSRRGSGSSSHIRRSHGGSMVNVSLAGMSNPKSSSYNEPEEPRVPTRGIKTVSRSQSLNVKPITLSSVGTSSNNVSALSSNLSNQQRTSSMYRSSPYLNLRSPNLIATIARSNSTRRTDDDYNDNENELQTERYRSSYSARNMSAQNNTTSNRNKNTSVTNGDTNNDDEKRNRFMKGLLTTAPELFHFIHGEEEMKEANNNNSNRSRHSPNPPESPPQLIRPPESPINSPTSPPNSSAPRIFTFGRGETGSLKRTSSLSQDNNRFSSLSRQRESITSSYLENNNNHRDSITSNTNATNQRNSLSSQYHRNAALNNSNGTNSLNRPRFNLKTSGSSLLYSPSFRKSSESSTLSPPWQRRGSDSNESPSHKWRDQDDDNLAMGGKTGGNVTSKLARDGAVLIPIKDWNSR</sequence>
<feature type="region of interest" description="Disordered" evidence="1">
    <location>
        <begin position="1"/>
        <end position="22"/>
    </location>
</feature>
<feature type="compositionally biased region" description="Polar residues" evidence="1">
    <location>
        <begin position="579"/>
        <end position="592"/>
    </location>
</feature>
<feature type="region of interest" description="Disordered" evidence="1">
    <location>
        <begin position="44"/>
        <end position="103"/>
    </location>
</feature>
<feature type="compositionally biased region" description="Polar residues" evidence="1">
    <location>
        <begin position="957"/>
        <end position="988"/>
    </location>
</feature>
<feature type="compositionally biased region" description="Basic and acidic residues" evidence="1">
    <location>
        <begin position="47"/>
        <end position="72"/>
    </location>
</feature>
<name>A0AAN9A937_HALRR</name>
<feature type="non-terminal residue" evidence="2">
    <location>
        <position position="1"/>
    </location>
</feature>
<feature type="compositionally biased region" description="Basic and acidic residues" evidence="1">
    <location>
        <begin position="1063"/>
        <end position="1077"/>
    </location>
</feature>
<feature type="compositionally biased region" description="Basic and acidic residues" evidence="1">
    <location>
        <begin position="454"/>
        <end position="465"/>
    </location>
</feature>
<feature type="compositionally biased region" description="Polar residues" evidence="1">
    <location>
        <begin position="425"/>
        <end position="449"/>
    </location>
</feature>
<feature type="compositionally biased region" description="Basic and acidic residues" evidence="1">
    <location>
        <begin position="89"/>
        <end position="103"/>
    </location>
</feature>
<feature type="compositionally biased region" description="Low complexity" evidence="1">
    <location>
        <begin position="852"/>
        <end position="866"/>
    </location>
</feature>
<organism evidence="2 3">
    <name type="scientific">Halocaridina rubra</name>
    <name type="common">Hawaiian red shrimp</name>
    <dbReference type="NCBI Taxonomy" id="373956"/>
    <lineage>
        <taxon>Eukaryota</taxon>
        <taxon>Metazoa</taxon>
        <taxon>Ecdysozoa</taxon>
        <taxon>Arthropoda</taxon>
        <taxon>Crustacea</taxon>
        <taxon>Multicrustacea</taxon>
        <taxon>Malacostraca</taxon>
        <taxon>Eumalacostraca</taxon>
        <taxon>Eucarida</taxon>
        <taxon>Decapoda</taxon>
        <taxon>Pleocyemata</taxon>
        <taxon>Caridea</taxon>
        <taxon>Atyoidea</taxon>
        <taxon>Atyidae</taxon>
        <taxon>Halocaridina</taxon>
    </lineage>
</organism>
<feature type="compositionally biased region" description="Polar residues" evidence="1">
    <location>
        <begin position="324"/>
        <end position="340"/>
    </location>
</feature>
<feature type="region of interest" description="Disordered" evidence="1">
    <location>
        <begin position="158"/>
        <end position="609"/>
    </location>
</feature>
<dbReference type="AlphaFoldDB" id="A0AAN9A937"/>
<accession>A0AAN9A937</accession>
<feature type="region of interest" description="Disordered" evidence="1">
    <location>
        <begin position="902"/>
        <end position="1007"/>
    </location>
</feature>
<dbReference type="EMBL" id="JAXCGZ010007584">
    <property type="protein sequence ID" value="KAK7079103.1"/>
    <property type="molecule type" value="Genomic_DNA"/>
</dbReference>
<feature type="compositionally biased region" description="Pro residues" evidence="1">
    <location>
        <begin position="269"/>
        <end position="278"/>
    </location>
</feature>
<feature type="compositionally biased region" description="Low complexity" evidence="1">
    <location>
        <begin position="567"/>
        <end position="578"/>
    </location>
</feature>
<feature type="compositionally biased region" description="Pro residues" evidence="1">
    <location>
        <begin position="915"/>
        <end position="930"/>
    </location>
</feature>
<evidence type="ECO:0000256" key="1">
    <source>
        <dbReference type="SAM" id="MobiDB-lite"/>
    </source>
</evidence>
<proteinExistence type="predicted"/>
<feature type="compositionally biased region" description="Basic and acidic residues" evidence="1">
    <location>
        <begin position="166"/>
        <end position="200"/>
    </location>
</feature>
<feature type="compositionally biased region" description="Basic and acidic residues" evidence="1">
    <location>
        <begin position="593"/>
        <end position="607"/>
    </location>
</feature>
<evidence type="ECO:0000313" key="2">
    <source>
        <dbReference type="EMBL" id="KAK7079103.1"/>
    </source>
</evidence>
<reference evidence="2 3" key="1">
    <citation type="submission" date="2023-11" db="EMBL/GenBank/DDBJ databases">
        <title>Halocaridina rubra genome assembly.</title>
        <authorList>
            <person name="Smith C."/>
        </authorList>
    </citation>
    <scope>NUCLEOTIDE SEQUENCE [LARGE SCALE GENOMIC DNA]</scope>
    <source>
        <strain evidence="2">EP-1</strain>
        <tissue evidence="2">Whole</tissue>
    </source>
</reference>
<evidence type="ECO:0000313" key="3">
    <source>
        <dbReference type="Proteomes" id="UP001381693"/>
    </source>
</evidence>
<keyword evidence="3" id="KW-1185">Reference proteome</keyword>